<dbReference type="RefSeq" id="WP_159270281.1">
    <property type="nucleotide sequence ID" value="NZ_CACSIK010000004.1"/>
</dbReference>
<sequence>MINGIIVDLITPTHADGSPDYETVEILVDWHVTNGSTALIIGSSTGHPAYMNTEERTELLRRAIWQADSRIPIIADLSSDTIDHAFELADVANEYGASAVLITAPTDKTYSENELIEHFQTLAKASQCPAIIRAESNLNNLLAPESIAELAQSSSINGYIDGSMDNSDATTLLGINLPQDFTLYAGHDASACQQLLAGYGGSVSISANVNPVLLNKLFTLTQSGDSAAAEALDAHLQTLYSALLEDPNSIPIKWALVEMGCIPESENPPVLTQASDYSNLRRALRAAEIPI</sequence>
<gene>
    <name evidence="6" type="primary">dapA_2</name>
    <name evidence="6" type="ORF">IHBHHGIJ_03509</name>
    <name evidence="5" type="ORF">KFEGEMFD_01932</name>
</gene>
<reference evidence="7 8" key="1">
    <citation type="submission" date="2019-11" db="EMBL/GenBank/DDBJ databases">
        <authorList>
            <person name="Holert J."/>
        </authorList>
    </citation>
    <scope>NUCLEOTIDE SEQUENCE [LARGE SCALE GENOMIC DNA]</scope>
    <source>
        <strain evidence="5">BC3_2A</strain>
        <strain evidence="6">SB11_1A</strain>
    </source>
</reference>
<dbReference type="PANTHER" id="PTHR12128:SF66">
    <property type="entry name" value="4-HYDROXY-2-OXOGLUTARATE ALDOLASE, MITOCHONDRIAL"/>
    <property type="match status" value="1"/>
</dbReference>
<feature type="binding site" evidence="4">
    <location>
        <position position="203"/>
    </location>
    <ligand>
        <name>pyruvate</name>
        <dbReference type="ChEBI" id="CHEBI:15361"/>
    </ligand>
</feature>
<accession>A0A5S9Q9V6</accession>
<dbReference type="EMBL" id="CACSIK010000004">
    <property type="protein sequence ID" value="CAA0113922.1"/>
    <property type="molecule type" value="Genomic_DNA"/>
</dbReference>
<dbReference type="SUPFAM" id="SSF51569">
    <property type="entry name" value="Aldolase"/>
    <property type="match status" value="1"/>
</dbReference>
<dbReference type="Proteomes" id="UP000435877">
    <property type="component" value="Unassembled WGS sequence"/>
</dbReference>
<comment type="similarity">
    <text evidence="1 3">Belongs to the DapA family.</text>
</comment>
<dbReference type="GO" id="GO:0008840">
    <property type="term" value="F:4-hydroxy-tetrahydrodipicolinate synthase activity"/>
    <property type="evidence" value="ECO:0007669"/>
    <property type="project" value="UniProtKB-EC"/>
</dbReference>
<evidence type="ECO:0000256" key="2">
    <source>
        <dbReference type="ARBA" id="ARBA00023239"/>
    </source>
</evidence>
<name>A0A5S9Q9V6_9GAMM</name>
<dbReference type="InterPro" id="IPR002220">
    <property type="entry name" value="DapA-like"/>
</dbReference>
<evidence type="ECO:0000313" key="7">
    <source>
        <dbReference type="Proteomes" id="UP000435877"/>
    </source>
</evidence>
<feature type="binding site" evidence="4">
    <location>
        <position position="45"/>
    </location>
    <ligand>
        <name>pyruvate</name>
        <dbReference type="ChEBI" id="CHEBI:15361"/>
    </ligand>
</feature>
<evidence type="ECO:0000313" key="8">
    <source>
        <dbReference type="Proteomes" id="UP000439591"/>
    </source>
</evidence>
<dbReference type="EMBL" id="CACSIM010000003">
    <property type="protein sequence ID" value="CAA0102760.1"/>
    <property type="molecule type" value="Genomic_DNA"/>
</dbReference>
<dbReference type="EC" id="4.3.3.7" evidence="6"/>
<evidence type="ECO:0000313" key="6">
    <source>
        <dbReference type="EMBL" id="CAA0113922.1"/>
    </source>
</evidence>
<evidence type="ECO:0000256" key="4">
    <source>
        <dbReference type="PIRSR" id="PIRSR001365-2"/>
    </source>
</evidence>
<dbReference type="PIRSF" id="PIRSF001365">
    <property type="entry name" value="DHDPS"/>
    <property type="match status" value="1"/>
</dbReference>
<evidence type="ECO:0000256" key="3">
    <source>
        <dbReference type="PIRNR" id="PIRNR001365"/>
    </source>
</evidence>
<dbReference type="Gene3D" id="3.20.20.70">
    <property type="entry name" value="Aldolase class I"/>
    <property type="match status" value="1"/>
</dbReference>
<dbReference type="Proteomes" id="UP000439591">
    <property type="component" value="Unassembled WGS sequence"/>
</dbReference>
<organism evidence="6 7">
    <name type="scientific">Zhongshania aliphaticivorans</name>
    <dbReference type="NCBI Taxonomy" id="1470434"/>
    <lineage>
        <taxon>Bacteria</taxon>
        <taxon>Pseudomonadati</taxon>
        <taxon>Pseudomonadota</taxon>
        <taxon>Gammaproteobacteria</taxon>
        <taxon>Cellvibrionales</taxon>
        <taxon>Spongiibacteraceae</taxon>
        <taxon>Zhongshania</taxon>
    </lineage>
</organism>
<dbReference type="PANTHER" id="PTHR12128">
    <property type="entry name" value="DIHYDRODIPICOLINATE SYNTHASE"/>
    <property type="match status" value="1"/>
</dbReference>
<dbReference type="SMART" id="SM01130">
    <property type="entry name" value="DHDPS"/>
    <property type="match status" value="1"/>
</dbReference>
<dbReference type="InterPro" id="IPR013785">
    <property type="entry name" value="Aldolase_TIM"/>
</dbReference>
<dbReference type="PRINTS" id="PR00146">
    <property type="entry name" value="DHPICSNTHASE"/>
</dbReference>
<evidence type="ECO:0000313" key="5">
    <source>
        <dbReference type="EMBL" id="CAA0102760.1"/>
    </source>
</evidence>
<keyword evidence="2 3" id="KW-0456">Lyase</keyword>
<dbReference type="AlphaFoldDB" id="A0A5S9Q9V6"/>
<proteinExistence type="inferred from homology"/>
<evidence type="ECO:0000256" key="1">
    <source>
        <dbReference type="ARBA" id="ARBA00007592"/>
    </source>
</evidence>
<dbReference type="Pfam" id="PF00701">
    <property type="entry name" value="DHDPS"/>
    <property type="match status" value="1"/>
</dbReference>
<protein>
    <submittedName>
        <fullName evidence="6">4-hydroxy-tetrahydrodipicolinate synthase</fullName>
        <ecNumber evidence="6">4.3.3.7</ecNumber>
    </submittedName>
</protein>
<dbReference type="OrthoDB" id="5741132at2"/>
<keyword evidence="7" id="KW-1185">Reference proteome</keyword>